<feature type="domain" description="Response regulatory" evidence="3">
    <location>
        <begin position="2"/>
        <end position="117"/>
    </location>
</feature>
<evidence type="ECO:0000259" key="3">
    <source>
        <dbReference type="PROSITE" id="PS50110"/>
    </source>
</evidence>
<dbReference type="RefSeq" id="WP_069365977.1">
    <property type="nucleotide sequence ID" value="NZ_CP012502.1"/>
</dbReference>
<accession>A0A1D7QYH2</accession>
<proteinExistence type="predicted"/>
<dbReference type="GO" id="GO:0000160">
    <property type="term" value="P:phosphorelay signal transduction system"/>
    <property type="evidence" value="ECO:0007669"/>
    <property type="project" value="InterPro"/>
</dbReference>
<dbReference type="AlphaFoldDB" id="A0A1D7QYH2"/>
<evidence type="ECO:0000313" key="4">
    <source>
        <dbReference type="EMBL" id="AOM84064.1"/>
    </source>
</evidence>
<dbReference type="PATRIC" id="fig|632773.3.peg.2865"/>
<dbReference type="OrthoDB" id="1684633at2"/>
<dbReference type="SMART" id="SM00448">
    <property type="entry name" value="REC"/>
    <property type="match status" value="1"/>
</dbReference>
<dbReference type="InterPro" id="IPR001789">
    <property type="entry name" value="Sig_transdc_resp-reg_receiver"/>
</dbReference>
<protein>
    <submittedName>
        <fullName evidence="4">Two-component response regulator, controling glutamine utilization</fullName>
    </submittedName>
</protein>
<evidence type="ECO:0000256" key="2">
    <source>
        <dbReference type="PROSITE-ProRule" id="PRU00169"/>
    </source>
</evidence>
<dbReference type="PANTHER" id="PTHR44591">
    <property type="entry name" value="STRESS RESPONSE REGULATOR PROTEIN 1"/>
    <property type="match status" value="1"/>
</dbReference>
<dbReference type="Gene3D" id="3.40.50.2300">
    <property type="match status" value="1"/>
</dbReference>
<evidence type="ECO:0000313" key="5">
    <source>
        <dbReference type="Proteomes" id="UP000094463"/>
    </source>
</evidence>
<sequence>MNYFIVDDDPAVRGILKHLIESEHDRIVGEADDGIHVYSNQLFQTDTDILIIDLLMPEEDGIETIKRINKDFNGKIVMISQVETKEMIAEAYQNHVEAYITKPVNSLEVSSVLEKVSKNLKLERSMKQIKNSLDLIGAQDHIVSDETSVKSEFTNTAELILSDLGIRYEKGAEDLLGILYALEGNEISSVASLKDLWESYLIINSYEVTNKNIKSTEQRIRRTILQAFNHICSLGAMDITHPKFEYYAMRFFEMDSIQKRIHELNTSYNGDQRMFQPRINVKRFIWTLYDECKEKNAEKK</sequence>
<dbReference type="SUPFAM" id="SSF52172">
    <property type="entry name" value="CheY-like"/>
    <property type="match status" value="1"/>
</dbReference>
<dbReference type="PROSITE" id="PS50110">
    <property type="entry name" value="RESPONSE_REGULATORY"/>
    <property type="match status" value="1"/>
</dbReference>
<reference evidence="4 5" key="1">
    <citation type="submission" date="2015-08" db="EMBL/GenBank/DDBJ databases">
        <title>The complete genome sequence of Bacillus beveridgei MLTeJB.</title>
        <authorList>
            <person name="Hanson T.E."/>
            <person name="Mesa C."/>
            <person name="Basesman S.M."/>
            <person name="Oremland R.S."/>
        </authorList>
    </citation>
    <scope>NUCLEOTIDE SEQUENCE [LARGE SCALE GENOMIC DNA]</scope>
    <source>
        <strain evidence="4 5">MLTeJB</strain>
    </source>
</reference>
<dbReference type="InterPro" id="IPR050595">
    <property type="entry name" value="Bact_response_regulator"/>
</dbReference>
<dbReference type="Pfam" id="PF00072">
    <property type="entry name" value="Response_reg"/>
    <property type="match status" value="1"/>
</dbReference>
<dbReference type="Pfam" id="PF08664">
    <property type="entry name" value="YcbB"/>
    <property type="match status" value="1"/>
</dbReference>
<dbReference type="STRING" id="632773.BBEV_2727"/>
<name>A0A1D7QYH2_9BACI</name>
<dbReference type="InterPro" id="IPR013972">
    <property type="entry name" value="YcbB"/>
</dbReference>
<keyword evidence="5" id="KW-1185">Reference proteome</keyword>
<organism evidence="4 5">
    <name type="scientific">Salisediminibacterium beveridgei</name>
    <dbReference type="NCBI Taxonomy" id="632773"/>
    <lineage>
        <taxon>Bacteria</taxon>
        <taxon>Bacillati</taxon>
        <taxon>Bacillota</taxon>
        <taxon>Bacilli</taxon>
        <taxon>Bacillales</taxon>
        <taxon>Bacillaceae</taxon>
        <taxon>Salisediminibacterium</taxon>
    </lineage>
</organism>
<dbReference type="EMBL" id="CP012502">
    <property type="protein sequence ID" value="AOM84064.1"/>
    <property type="molecule type" value="Genomic_DNA"/>
</dbReference>
<keyword evidence="1 2" id="KW-0597">Phosphoprotein</keyword>
<feature type="modified residue" description="4-aspartylphosphate" evidence="2">
    <location>
        <position position="53"/>
    </location>
</feature>
<dbReference type="KEGG" id="bbev:BBEV_2727"/>
<dbReference type="PANTHER" id="PTHR44591:SF3">
    <property type="entry name" value="RESPONSE REGULATORY DOMAIN-CONTAINING PROTEIN"/>
    <property type="match status" value="1"/>
</dbReference>
<dbReference type="Proteomes" id="UP000094463">
    <property type="component" value="Chromosome"/>
</dbReference>
<evidence type="ECO:0000256" key="1">
    <source>
        <dbReference type="ARBA" id="ARBA00022553"/>
    </source>
</evidence>
<dbReference type="InterPro" id="IPR011006">
    <property type="entry name" value="CheY-like_superfamily"/>
</dbReference>
<gene>
    <name evidence="4" type="primary">glnL</name>
    <name evidence="4" type="ORF">BBEV_2727</name>
</gene>